<name>A0A6A6D9J1_9PEZI</name>
<organism evidence="5 6">
    <name type="scientific">Zopfia rhizophila CBS 207.26</name>
    <dbReference type="NCBI Taxonomy" id="1314779"/>
    <lineage>
        <taxon>Eukaryota</taxon>
        <taxon>Fungi</taxon>
        <taxon>Dikarya</taxon>
        <taxon>Ascomycota</taxon>
        <taxon>Pezizomycotina</taxon>
        <taxon>Dothideomycetes</taxon>
        <taxon>Dothideomycetes incertae sedis</taxon>
        <taxon>Zopfiaceae</taxon>
        <taxon>Zopfia</taxon>
    </lineage>
</organism>
<gene>
    <name evidence="5" type="ORF">K469DRAFT_755890</name>
</gene>
<protein>
    <recommendedName>
        <fullName evidence="4">Helicase C-terminal domain-containing protein</fullName>
    </recommendedName>
</protein>
<dbReference type="EMBL" id="ML994715">
    <property type="protein sequence ID" value="KAF2176107.1"/>
    <property type="molecule type" value="Genomic_DNA"/>
</dbReference>
<dbReference type="GO" id="GO:0004386">
    <property type="term" value="F:helicase activity"/>
    <property type="evidence" value="ECO:0007669"/>
    <property type="project" value="UniProtKB-KW"/>
</dbReference>
<dbReference type="Pfam" id="PF00271">
    <property type="entry name" value="Helicase_C"/>
    <property type="match status" value="1"/>
</dbReference>
<keyword evidence="2" id="KW-0067">ATP-binding</keyword>
<keyword evidence="6" id="KW-1185">Reference proteome</keyword>
<dbReference type="InterPro" id="IPR001650">
    <property type="entry name" value="Helicase_C-like"/>
</dbReference>
<keyword evidence="2" id="KW-0347">Helicase</keyword>
<feature type="region of interest" description="Disordered" evidence="3">
    <location>
        <begin position="435"/>
        <end position="458"/>
    </location>
</feature>
<feature type="compositionally biased region" description="Basic residues" evidence="3">
    <location>
        <begin position="1"/>
        <end position="17"/>
    </location>
</feature>
<dbReference type="SUPFAM" id="SSF52540">
    <property type="entry name" value="P-loop containing nucleoside triphosphate hydrolases"/>
    <property type="match status" value="1"/>
</dbReference>
<dbReference type="SMART" id="SM00490">
    <property type="entry name" value="HELICc"/>
    <property type="match status" value="1"/>
</dbReference>
<dbReference type="OrthoDB" id="2320933at2759"/>
<accession>A0A6A6D9J1</accession>
<evidence type="ECO:0000256" key="1">
    <source>
        <dbReference type="ARBA" id="ARBA00022801"/>
    </source>
</evidence>
<feature type="region of interest" description="Disordered" evidence="3">
    <location>
        <begin position="402"/>
        <end position="423"/>
    </location>
</feature>
<proteinExistence type="predicted"/>
<feature type="compositionally biased region" description="Acidic residues" evidence="3">
    <location>
        <begin position="404"/>
        <end position="420"/>
    </location>
</feature>
<reference evidence="5" key="1">
    <citation type="journal article" date="2020" name="Stud. Mycol.">
        <title>101 Dothideomycetes genomes: a test case for predicting lifestyles and emergence of pathogens.</title>
        <authorList>
            <person name="Haridas S."/>
            <person name="Albert R."/>
            <person name="Binder M."/>
            <person name="Bloem J."/>
            <person name="Labutti K."/>
            <person name="Salamov A."/>
            <person name="Andreopoulos B."/>
            <person name="Baker S."/>
            <person name="Barry K."/>
            <person name="Bills G."/>
            <person name="Bluhm B."/>
            <person name="Cannon C."/>
            <person name="Castanera R."/>
            <person name="Culley D."/>
            <person name="Daum C."/>
            <person name="Ezra D."/>
            <person name="Gonzalez J."/>
            <person name="Henrissat B."/>
            <person name="Kuo A."/>
            <person name="Liang C."/>
            <person name="Lipzen A."/>
            <person name="Lutzoni F."/>
            <person name="Magnuson J."/>
            <person name="Mondo S."/>
            <person name="Nolan M."/>
            <person name="Ohm R."/>
            <person name="Pangilinan J."/>
            <person name="Park H.-J."/>
            <person name="Ramirez L."/>
            <person name="Alfaro M."/>
            <person name="Sun H."/>
            <person name="Tritt A."/>
            <person name="Yoshinaga Y."/>
            <person name="Zwiers L.-H."/>
            <person name="Turgeon B."/>
            <person name="Goodwin S."/>
            <person name="Spatafora J."/>
            <person name="Crous P."/>
            <person name="Grigoriev I."/>
        </authorList>
    </citation>
    <scope>NUCLEOTIDE SEQUENCE</scope>
    <source>
        <strain evidence="5">CBS 207.26</strain>
    </source>
</reference>
<feature type="domain" description="Helicase C-terminal" evidence="4">
    <location>
        <begin position="65"/>
        <end position="137"/>
    </location>
</feature>
<evidence type="ECO:0000256" key="2">
    <source>
        <dbReference type="ARBA" id="ARBA00022806"/>
    </source>
</evidence>
<dbReference type="InterPro" id="IPR052431">
    <property type="entry name" value="SKI2_subfamily_helicases"/>
</dbReference>
<dbReference type="PANTHER" id="PTHR44533:SF4">
    <property type="entry name" value="DEAD_H RNA HELICASE, PUTATIVE-RELATED"/>
    <property type="match status" value="1"/>
</dbReference>
<dbReference type="GO" id="GO:0005737">
    <property type="term" value="C:cytoplasm"/>
    <property type="evidence" value="ECO:0007669"/>
    <property type="project" value="TreeGrafter"/>
</dbReference>
<evidence type="ECO:0000259" key="4">
    <source>
        <dbReference type="SMART" id="SM00490"/>
    </source>
</evidence>
<dbReference type="PANTHER" id="PTHR44533">
    <property type="entry name" value="DEAD/H RNA HELICASE, PUTATIVE-RELATED"/>
    <property type="match status" value="1"/>
</dbReference>
<dbReference type="Proteomes" id="UP000800200">
    <property type="component" value="Unassembled WGS sequence"/>
</dbReference>
<dbReference type="InterPro" id="IPR027417">
    <property type="entry name" value="P-loop_NTPase"/>
</dbReference>
<dbReference type="GO" id="GO:0016787">
    <property type="term" value="F:hydrolase activity"/>
    <property type="evidence" value="ECO:0007669"/>
    <property type="project" value="UniProtKB-KW"/>
</dbReference>
<dbReference type="AlphaFoldDB" id="A0A6A6D9J1"/>
<dbReference type="Gene3D" id="3.40.50.300">
    <property type="entry name" value="P-loop containing nucleotide triphosphate hydrolases"/>
    <property type="match status" value="1"/>
</dbReference>
<sequence length="511" mass="58255">MAKAGKRGIPKISKKKGRGDDEDMLSKADLVRNAASTESSPWASFSPNNPIDGFHFADNKKLSQEELSKYMKELVRRKVPNWLLDGLRRGFLRVIIATGTLTLGINMPCKTVVFSGDLVFLTALNYRQAAGRAGRRGFDMLGNVVFHELSFCGPVYQGTALSTSIVSWRRRVEDDRTLPPPLLHRISLTVVSFELYRRATEFCRLHITLVFHRELILRIPRTVERRLLVLPLRKNRQEPREAYVQTFVEQYITEPDNTLPLTRIKIGGNSNETQNVPKYLPHHQPPTVRSSFVALSGHDDNFASIHDLCTTSRSGVFLEEAVVPYVGLYHEEFSIPLNAYLYDFFMHGDTTAIVTANRIRRGDIWFMLNDFSLVLATIVTSLSNFMKLTPESDLDFADVRGEGEEADERQEDELMPEDSGYETASTIPTRTAKVGGNQQEMTARQKKKKVVDSWDDEDLEDEVEVENKNVKNTTMQDEEKPAWENGGLLNVLKAFRMLREEFDEKFRAIWA</sequence>
<feature type="region of interest" description="Disordered" evidence="3">
    <location>
        <begin position="1"/>
        <end position="25"/>
    </location>
</feature>
<keyword evidence="2" id="KW-0547">Nucleotide-binding</keyword>
<evidence type="ECO:0000313" key="6">
    <source>
        <dbReference type="Proteomes" id="UP000800200"/>
    </source>
</evidence>
<evidence type="ECO:0000256" key="3">
    <source>
        <dbReference type="SAM" id="MobiDB-lite"/>
    </source>
</evidence>
<keyword evidence="1" id="KW-0378">Hydrolase</keyword>
<evidence type="ECO:0000313" key="5">
    <source>
        <dbReference type="EMBL" id="KAF2176107.1"/>
    </source>
</evidence>